<evidence type="ECO:0000256" key="3">
    <source>
        <dbReference type="ARBA" id="ARBA00022692"/>
    </source>
</evidence>
<feature type="transmembrane region" description="Helical" evidence="6">
    <location>
        <begin position="94"/>
        <end position="118"/>
    </location>
</feature>
<dbReference type="EMBL" id="LR216287">
    <property type="protein sequence ID" value="VFJ15144.1"/>
    <property type="molecule type" value="Genomic_DNA"/>
</dbReference>
<name>A0A484IBK9_9ARCH</name>
<dbReference type="Pfam" id="PF13520">
    <property type="entry name" value="AA_permease_2"/>
    <property type="match status" value="1"/>
</dbReference>
<feature type="transmembrane region" description="Helical" evidence="6">
    <location>
        <begin position="20"/>
        <end position="40"/>
    </location>
</feature>
<feature type="transmembrane region" description="Helical" evidence="6">
    <location>
        <begin position="425"/>
        <end position="444"/>
    </location>
</feature>
<comment type="subcellular location">
    <subcellularLocation>
        <location evidence="1">Cell membrane</location>
        <topology evidence="1">Multi-pass membrane protein</topology>
    </subcellularLocation>
</comment>
<feature type="transmembrane region" description="Helical" evidence="6">
    <location>
        <begin position="52"/>
        <end position="73"/>
    </location>
</feature>
<feature type="transmembrane region" description="Helical" evidence="6">
    <location>
        <begin position="284"/>
        <end position="305"/>
    </location>
</feature>
<evidence type="ECO:0000256" key="6">
    <source>
        <dbReference type="SAM" id="Phobius"/>
    </source>
</evidence>
<evidence type="ECO:0000313" key="7">
    <source>
        <dbReference type="EMBL" id="VFJ15144.1"/>
    </source>
</evidence>
<keyword evidence="3 6" id="KW-0812">Transmembrane</keyword>
<dbReference type="KEGG" id="nfn:NFRAN_2821"/>
<feature type="transmembrane region" description="Helical" evidence="6">
    <location>
        <begin position="237"/>
        <end position="264"/>
    </location>
</feature>
<evidence type="ECO:0000256" key="4">
    <source>
        <dbReference type="ARBA" id="ARBA00022989"/>
    </source>
</evidence>
<dbReference type="GeneID" id="39421956"/>
<evidence type="ECO:0000313" key="8">
    <source>
        <dbReference type="Proteomes" id="UP000294299"/>
    </source>
</evidence>
<dbReference type="PANTHER" id="PTHR42770">
    <property type="entry name" value="AMINO ACID TRANSPORTER-RELATED"/>
    <property type="match status" value="1"/>
</dbReference>
<dbReference type="GO" id="GO:0005886">
    <property type="term" value="C:plasma membrane"/>
    <property type="evidence" value="ECO:0007669"/>
    <property type="project" value="UniProtKB-SubCell"/>
</dbReference>
<proteinExistence type="predicted"/>
<feature type="transmembrane region" description="Helical" evidence="6">
    <location>
        <begin position="335"/>
        <end position="354"/>
    </location>
</feature>
<dbReference type="PANTHER" id="PTHR42770:SF11">
    <property type="entry name" value="INNER MEMBRANE TRANSPORT PROTEIN YBAT"/>
    <property type="match status" value="1"/>
</dbReference>
<reference evidence="7 8" key="1">
    <citation type="submission" date="2019-02" db="EMBL/GenBank/DDBJ databases">
        <authorList>
            <person name="Lehtovirta-Morley E L."/>
        </authorList>
    </citation>
    <scope>NUCLEOTIDE SEQUENCE [LARGE SCALE GENOMIC DNA]</scope>
    <source>
        <strain evidence="7">NFRAN1</strain>
    </source>
</reference>
<protein>
    <submittedName>
        <fullName evidence="7">Putative amino acid permease YhdG</fullName>
    </submittedName>
</protein>
<organism evidence="7 8">
    <name type="scientific">Candidatus Nitrosocosmicus franklandianus</name>
    <dbReference type="NCBI Taxonomy" id="1798806"/>
    <lineage>
        <taxon>Archaea</taxon>
        <taxon>Nitrososphaerota</taxon>
        <taxon>Nitrososphaeria</taxon>
        <taxon>Nitrososphaerales</taxon>
        <taxon>Nitrososphaeraceae</taxon>
        <taxon>Candidatus Nitrosocosmicus</taxon>
    </lineage>
</organism>
<dbReference type="Gene3D" id="1.20.1740.10">
    <property type="entry name" value="Amino acid/polyamine transporter I"/>
    <property type="match status" value="1"/>
</dbReference>
<feature type="transmembrane region" description="Helical" evidence="6">
    <location>
        <begin position="124"/>
        <end position="148"/>
    </location>
</feature>
<feature type="transmembrane region" description="Helical" evidence="6">
    <location>
        <begin position="360"/>
        <end position="381"/>
    </location>
</feature>
<keyword evidence="8" id="KW-1185">Reference proteome</keyword>
<keyword evidence="2" id="KW-1003">Cell membrane</keyword>
<keyword evidence="5 6" id="KW-0472">Membrane</keyword>
<evidence type="ECO:0000256" key="2">
    <source>
        <dbReference type="ARBA" id="ARBA00022475"/>
    </source>
</evidence>
<feature type="transmembrane region" description="Helical" evidence="6">
    <location>
        <begin position="199"/>
        <end position="216"/>
    </location>
</feature>
<evidence type="ECO:0000256" key="1">
    <source>
        <dbReference type="ARBA" id="ARBA00004651"/>
    </source>
</evidence>
<evidence type="ECO:0000256" key="5">
    <source>
        <dbReference type="ARBA" id="ARBA00023136"/>
    </source>
</evidence>
<keyword evidence="4 6" id="KW-1133">Transmembrane helix</keyword>
<dbReference type="GO" id="GO:0022857">
    <property type="term" value="F:transmembrane transporter activity"/>
    <property type="evidence" value="ECO:0007669"/>
    <property type="project" value="InterPro"/>
</dbReference>
<dbReference type="PIRSF" id="PIRSF006060">
    <property type="entry name" value="AA_transporter"/>
    <property type="match status" value="1"/>
</dbReference>
<dbReference type="OrthoDB" id="43026at2157"/>
<dbReference type="RefSeq" id="WP_134485153.1">
    <property type="nucleotide sequence ID" value="NZ_LR216287.1"/>
</dbReference>
<dbReference type="InterPro" id="IPR002293">
    <property type="entry name" value="AA/rel_permease1"/>
</dbReference>
<sequence>MSQPQDESKFNAGLKKTLGLFEATILGVGLILGAGIYTIIGDVAAIAGNAMWLSFIIASIIAILIGLTYAELASLFPSSGAEYLFSMNAFNNNFLASIIGFLVVFAIISSSATVAVGFSGYLSIFIPSIPPITFAIIIIIILSIINFWGISESTRINLTFTFIEIFGLIFIIGLAFYTGSIFQSDFFEFPTMQDESNKLWMIFSAAGLVFFAYIGFENIVTLSDETKKPRKVIPKALILSIGITTIIYILIAISTIGLVGWEILSMSDAPLATAAQKAAGNSGNFLLSVIGLFATANTVLMLLIASSRMIYGIAEHGLSIPKVFSNIHRKRKTPWIAILVVMWISLFLVIVLQANVTKLASVSVFNMLIVYILMNVSLIALRYRKKELERSFSSPLTIKRFPVLASIGIIFSLILLSQFDENTIMIGLTVISGIVFLMLIRYGIDRYRK</sequence>
<gene>
    <name evidence="7" type="primary">yhdG</name>
    <name evidence="7" type="ORF">NFRAN_2821</name>
</gene>
<dbReference type="InterPro" id="IPR050367">
    <property type="entry name" value="APC_superfamily"/>
</dbReference>
<dbReference type="AlphaFoldDB" id="A0A484IBK9"/>
<accession>A0A484IBK9</accession>
<feature type="transmembrane region" description="Helical" evidence="6">
    <location>
        <begin position="160"/>
        <end position="179"/>
    </location>
</feature>
<feature type="transmembrane region" description="Helical" evidence="6">
    <location>
        <begin position="401"/>
        <end position="419"/>
    </location>
</feature>
<dbReference type="Proteomes" id="UP000294299">
    <property type="component" value="Chromosome NFRAN"/>
</dbReference>